<accession>A0A3P7LRA2</accession>
<dbReference type="AlphaFoldDB" id="A0A3P7LRA2"/>
<organism evidence="1 2">
    <name type="scientific">Cylicostephanus goldi</name>
    <name type="common">Nematode worm</name>
    <dbReference type="NCBI Taxonomy" id="71465"/>
    <lineage>
        <taxon>Eukaryota</taxon>
        <taxon>Metazoa</taxon>
        <taxon>Ecdysozoa</taxon>
        <taxon>Nematoda</taxon>
        <taxon>Chromadorea</taxon>
        <taxon>Rhabditida</taxon>
        <taxon>Rhabditina</taxon>
        <taxon>Rhabditomorpha</taxon>
        <taxon>Strongyloidea</taxon>
        <taxon>Strongylidae</taxon>
        <taxon>Cylicostephanus</taxon>
    </lineage>
</organism>
<dbReference type="OrthoDB" id="5809081at2759"/>
<keyword evidence="2" id="KW-1185">Reference proteome</keyword>
<name>A0A3P7LRA2_CYLGO</name>
<gene>
    <name evidence="1" type="ORF">CGOC_LOCUS8543</name>
</gene>
<evidence type="ECO:0000313" key="1">
    <source>
        <dbReference type="EMBL" id="VDN19364.1"/>
    </source>
</evidence>
<proteinExistence type="predicted"/>
<dbReference type="EMBL" id="UYRV01104358">
    <property type="protein sequence ID" value="VDN19364.1"/>
    <property type="molecule type" value="Genomic_DNA"/>
</dbReference>
<reference evidence="1 2" key="1">
    <citation type="submission" date="2018-11" db="EMBL/GenBank/DDBJ databases">
        <authorList>
            <consortium name="Pathogen Informatics"/>
        </authorList>
    </citation>
    <scope>NUCLEOTIDE SEQUENCE [LARGE SCALE GENOMIC DNA]</scope>
</reference>
<evidence type="ECO:0000313" key="2">
    <source>
        <dbReference type="Proteomes" id="UP000271889"/>
    </source>
</evidence>
<protein>
    <submittedName>
        <fullName evidence="1">Uncharacterized protein</fullName>
    </submittedName>
</protein>
<dbReference type="Proteomes" id="UP000271889">
    <property type="component" value="Unassembled WGS sequence"/>
</dbReference>
<sequence>MLHDSNWTSRLPFDITLANFRPDSRLAEIVKRYIWLLFSKFIRVLQSFTDHRF</sequence>